<sequence>MSNPNLAEVMGDGPASLADKLTLLPGYEPDFSAVTFCLKEEDHTLGNSLRYIIMKDPRVEFCGYSNPHPSENKIHLRIQMFDNASAIDALRDAIENLDQLFAAIGEAYDRSLSAGNFETHTEPKLDHERLTQMAEEGKKRRAEEQALQAETRKQAAQAAAGRPM</sequence>
<dbReference type="GO" id="GO:0006362">
    <property type="term" value="P:transcription elongation by RNA polymerase I"/>
    <property type="evidence" value="ECO:0007669"/>
    <property type="project" value="TreeGrafter"/>
</dbReference>
<dbReference type="SUPFAM" id="SSF55257">
    <property type="entry name" value="RBP11-like subunits of RNA polymerase"/>
    <property type="match status" value="1"/>
</dbReference>
<dbReference type="InterPro" id="IPR033898">
    <property type="entry name" value="RNAP_AC19"/>
</dbReference>
<dbReference type="PANTHER" id="PTHR13946:SF28">
    <property type="entry name" value="DNA-DIRECTED RNA POLYMERASES I AND III SUBUNIT RPAC2"/>
    <property type="match status" value="1"/>
</dbReference>
<evidence type="ECO:0000256" key="1">
    <source>
        <dbReference type="ARBA" id="ARBA00004123"/>
    </source>
</evidence>
<dbReference type="GO" id="GO:0003677">
    <property type="term" value="F:DNA binding"/>
    <property type="evidence" value="ECO:0007669"/>
    <property type="project" value="InterPro"/>
</dbReference>
<dbReference type="FunFam" id="3.30.1360.10:FF:000006">
    <property type="entry name" value="DNA-directed RNA polymerases I and III subunit RPAC2"/>
    <property type="match status" value="1"/>
</dbReference>
<evidence type="ECO:0000259" key="8">
    <source>
        <dbReference type="Pfam" id="PF13656"/>
    </source>
</evidence>
<dbReference type="Pfam" id="PF13656">
    <property type="entry name" value="RNA_pol_L_2"/>
    <property type="match status" value="1"/>
</dbReference>
<name>A0A077R005_9BASI</name>
<keyword evidence="5" id="KW-0539">Nucleus</keyword>
<feature type="region of interest" description="Disordered" evidence="7">
    <location>
        <begin position="119"/>
        <end position="164"/>
    </location>
</feature>
<evidence type="ECO:0000256" key="6">
    <source>
        <dbReference type="ARBA" id="ARBA00025751"/>
    </source>
</evidence>
<dbReference type="InterPro" id="IPR036603">
    <property type="entry name" value="RBP11-like"/>
</dbReference>
<comment type="similarity">
    <text evidence="6">Belongs to the archaeal Rpo11/eukaryotic RPB11/RPC19 RNA polymerase subunit family.</text>
</comment>
<dbReference type="InterPro" id="IPR008193">
    <property type="entry name" value="RNA_pol_Rpb11_13-16kDa_CS"/>
</dbReference>
<dbReference type="PANTHER" id="PTHR13946">
    <property type="entry name" value="DNA-DIRECTED RNA POLYMERASE I,II,III"/>
    <property type="match status" value="1"/>
</dbReference>
<keyword evidence="3 9" id="KW-0240">DNA-directed RNA polymerase</keyword>
<reference evidence="9" key="1">
    <citation type="journal article" date="2014" name="Genome Biol. Evol.">
        <title>Gene Loss Rather Than Gene Gain Is Associated with a Host Jump from Monocots to Dicots in the Smut Fungus Melanopsichium pennsylvanicum.</title>
        <authorList>
            <person name="Sharma R."/>
            <person name="Mishra B."/>
            <person name="Runge F."/>
            <person name="Thines M."/>
        </authorList>
    </citation>
    <scope>NUCLEOTIDE SEQUENCE</scope>
    <source>
        <strain evidence="9">4</strain>
    </source>
</reference>
<dbReference type="CDD" id="cd07029">
    <property type="entry name" value="RNAP_I_III_AC19"/>
    <property type="match status" value="1"/>
</dbReference>
<dbReference type="GO" id="GO:0055029">
    <property type="term" value="C:nuclear DNA-directed RNA polymerase complex"/>
    <property type="evidence" value="ECO:0007669"/>
    <property type="project" value="UniProtKB-ARBA"/>
</dbReference>
<dbReference type="Gene3D" id="3.30.1360.10">
    <property type="entry name" value="RNA polymerase, RBP11-like subunit"/>
    <property type="match status" value="1"/>
</dbReference>
<evidence type="ECO:0000256" key="7">
    <source>
        <dbReference type="SAM" id="MobiDB-lite"/>
    </source>
</evidence>
<dbReference type="GO" id="GO:0003899">
    <property type="term" value="F:DNA-directed RNA polymerase activity"/>
    <property type="evidence" value="ECO:0007669"/>
    <property type="project" value="InterPro"/>
</dbReference>
<dbReference type="PROSITE" id="PS01154">
    <property type="entry name" value="RNA_POL_L_13KD"/>
    <property type="match status" value="1"/>
</dbReference>
<dbReference type="HAMAP" id="MF_00261">
    <property type="entry name" value="RNApol_arch_Rpo11"/>
    <property type="match status" value="1"/>
</dbReference>
<keyword evidence="4" id="KW-0804">Transcription</keyword>
<evidence type="ECO:0000256" key="3">
    <source>
        <dbReference type="ARBA" id="ARBA00022478"/>
    </source>
</evidence>
<evidence type="ECO:0000313" key="9">
    <source>
        <dbReference type="EMBL" id="CDI52122.1"/>
    </source>
</evidence>
<dbReference type="GO" id="GO:0006383">
    <property type="term" value="P:transcription by RNA polymerase III"/>
    <property type="evidence" value="ECO:0007669"/>
    <property type="project" value="TreeGrafter"/>
</dbReference>
<organism evidence="9">
    <name type="scientific">Melanopsichium pennsylvanicum 4</name>
    <dbReference type="NCBI Taxonomy" id="1398559"/>
    <lineage>
        <taxon>Eukaryota</taxon>
        <taxon>Fungi</taxon>
        <taxon>Dikarya</taxon>
        <taxon>Basidiomycota</taxon>
        <taxon>Ustilaginomycotina</taxon>
        <taxon>Ustilaginomycetes</taxon>
        <taxon>Ustilaginales</taxon>
        <taxon>Ustilaginaceae</taxon>
        <taxon>Melanopsichium</taxon>
    </lineage>
</organism>
<protein>
    <recommendedName>
        <fullName evidence="2">DNA-directed RNA polymerases I and III subunit RPAC2</fullName>
    </recommendedName>
</protein>
<feature type="compositionally biased region" description="Basic and acidic residues" evidence="7">
    <location>
        <begin position="119"/>
        <end position="144"/>
    </location>
</feature>
<dbReference type="GO" id="GO:0005736">
    <property type="term" value="C:RNA polymerase I complex"/>
    <property type="evidence" value="ECO:0007669"/>
    <property type="project" value="TreeGrafter"/>
</dbReference>
<dbReference type="GO" id="GO:0005666">
    <property type="term" value="C:RNA polymerase III complex"/>
    <property type="evidence" value="ECO:0007669"/>
    <property type="project" value="TreeGrafter"/>
</dbReference>
<feature type="compositionally biased region" description="Low complexity" evidence="7">
    <location>
        <begin position="154"/>
        <end position="164"/>
    </location>
</feature>
<proteinExistence type="inferred from homology"/>
<evidence type="ECO:0000256" key="2">
    <source>
        <dbReference type="ARBA" id="ARBA00022079"/>
    </source>
</evidence>
<feature type="domain" description="DNA-directed RNA polymerase RBP11-like dimerisation" evidence="8">
    <location>
        <begin position="34"/>
        <end position="104"/>
    </location>
</feature>
<dbReference type="EMBL" id="HG529530">
    <property type="protein sequence ID" value="CDI52122.1"/>
    <property type="molecule type" value="Genomic_DNA"/>
</dbReference>
<evidence type="ECO:0000256" key="5">
    <source>
        <dbReference type="ARBA" id="ARBA00023242"/>
    </source>
</evidence>
<evidence type="ECO:0000256" key="4">
    <source>
        <dbReference type="ARBA" id="ARBA00023163"/>
    </source>
</evidence>
<comment type="subcellular location">
    <subcellularLocation>
        <location evidence="1">Nucleus</location>
    </subcellularLocation>
</comment>
<accession>A0A077R005</accession>
<dbReference type="InterPro" id="IPR009025">
    <property type="entry name" value="RBP11-like_dimer"/>
</dbReference>
<dbReference type="AlphaFoldDB" id="A0A077R005"/>
<dbReference type="InterPro" id="IPR022905">
    <property type="entry name" value="Rpo11-like"/>
</dbReference>
<dbReference type="GO" id="GO:0046983">
    <property type="term" value="F:protein dimerization activity"/>
    <property type="evidence" value="ECO:0007669"/>
    <property type="project" value="InterPro"/>
</dbReference>